<dbReference type="SUPFAM" id="SSF48403">
    <property type="entry name" value="Ankyrin repeat"/>
    <property type="match status" value="1"/>
</dbReference>
<keyword evidence="2 3" id="KW-0040">ANK repeat</keyword>
<dbReference type="OrthoDB" id="539213at2759"/>
<dbReference type="PRINTS" id="PR01415">
    <property type="entry name" value="ANKYRIN"/>
</dbReference>
<evidence type="ECO:0000313" key="5">
    <source>
        <dbReference type="Proteomes" id="UP001154078"/>
    </source>
</evidence>
<dbReference type="PANTHER" id="PTHR24171">
    <property type="entry name" value="ANKYRIN REPEAT DOMAIN-CONTAINING PROTEIN 39-RELATED"/>
    <property type="match status" value="1"/>
</dbReference>
<accession>A0A9P0FIR0</accession>
<keyword evidence="1" id="KW-0677">Repeat</keyword>
<dbReference type="PROSITE" id="PS50088">
    <property type="entry name" value="ANK_REPEAT"/>
    <property type="match status" value="1"/>
</dbReference>
<dbReference type="Proteomes" id="UP001154078">
    <property type="component" value="Chromosome 5"/>
</dbReference>
<evidence type="ECO:0000256" key="2">
    <source>
        <dbReference type="ARBA" id="ARBA00023043"/>
    </source>
</evidence>
<dbReference type="Pfam" id="PF00023">
    <property type="entry name" value="Ank"/>
    <property type="match status" value="1"/>
</dbReference>
<feature type="repeat" description="ANK" evidence="3">
    <location>
        <begin position="62"/>
        <end position="94"/>
    </location>
</feature>
<evidence type="ECO:0008006" key="6">
    <source>
        <dbReference type="Google" id="ProtNLM"/>
    </source>
</evidence>
<protein>
    <recommendedName>
        <fullName evidence="6">Ankyrin repeat domain-containing protein 39</fullName>
    </recommendedName>
</protein>
<dbReference type="PANTHER" id="PTHR24171:SF9">
    <property type="entry name" value="ANKYRIN REPEAT DOMAIN-CONTAINING PROTEIN 39"/>
    <property type="match status" value="1"/>
</dbReference>
<dbReference type="EMBL" id="OV121136">
    <property type="protein sequence ID" value="CAH0556692.1"/>
    <property type="molecule type" value="Genomic_DNA"/>
</dbReference>
<gene>
    <name evidence="4" type="ORF">MELIAE_LOCUS7584</name>
</gene>
<dbReference type="SMART" id="SM00248">
    <property type="entry name" value="ANK"/>
    <property type="match status" value="3"/>
</dbReference>
<dbReference type="AlphaFoldDB" id="A0A9P0FIR0"/>
<sequence>MNFKTHDTCDTGCCKQTPVASQTLDEMEFERGIWSAAMYGEIDKMQKCLDKNQVTVNTMDQYGFTALHYAARNGQLEACKFLVERGADFNAQTKELRATPLHRAVTVGITNILNIFKCLKHAAQQPGNENANLNGKGHQPVVEYLLTKGANVNLKDADGKLALDRAIESKREYIIKILKEKTHRSAVFATAANFRFCLSYPPFNIIEPYSCYLQVGALSVRCENLKWLLDPVCNKNRAKFRERSQ</sequence>
<dbReference type="Gene3D" id="1.25.40.20">
    <property type="entry name" value="Ankyrin repeat-containing domain"/>
    <property type="match status" value="1"/>
</dbReference>
<reference evidence="4" key="1">
    <citation type="submission" date="2021-12" db="EMBL/GenBank/DDBJ databases">
        <authorList>
            <person name="King R."/>
        </authorList>
    </citation>
    <scope>NUCLEOTIDE SEQUENCE</scope>
</reference>
<dbReference type="PROSITE" id="PS50297">
    <property type="entry name" value="ANK_REP_REGION"/>
    <property type="match status" value="1"/>
</dbReference>
<dbReference type="Pfam" id="PF12796">
    <property type="entry name" value="Ank_2"/>
    <property type="match status" value="1"/>
</dbReference>
<evidence type="ECO:0000256" key="1">
    <source>
        <dbReference type="ARBA" id="ARBA00022737"/>
    </source>
</evidence>
<dbReference type="InterPro" id="IPR002110">
    <property type="entry name" value="Ankyrin_rpt"/>
</dbReference>
<evidence type="ECO:0000313" key="4">
    <source>
        <dbReference type="EMBL" id="CAH0556692.1"/>
    </source>
</evidence>
<dbReference type="InterPro" id="IPR036770">
    <property type="entry name" value="Ankyrin_rpt-contain_sf"/>
</dbReference>
<evidence type="ECO:0000256" key="3">
    <source>
        <dbReference type="PROSITE-ProRule" id="PRU00023"/>
    </source>
</evidence>
<proteinExistence type="predicted"/>
<organism evidence="4 5">
    <name type="scientific">Brassicogethes aeneus</name>
    <name type="common">Rape pollen beetle</name>
    <name type="synonym">Meligethes aeneus</name>
    <dbReference type="NCBI Taxonomy" id="1431903"/>
    <lineage>
        <taxon>Eukaryota</taxon>
        <taxon>Metazoa</taxon>
        <taxon>Ecdysozoa</taxon>
        <taxon>Arthropoda</taxon>
        <taxon>Hexapoda</taxon>
        <taxon>Insecta</taxon>
        <taxon>Pterygota</taxon>
        <taxon>Neoptera</taxon>
        <taxon>Endopterygota</taxon>
        <taxon>Coleoptera</taxon>
        <taxon>Polyphaga</taxon>
        <taxon>Cucujiformia</taxon>
        <taxon>Nitidulidae</taxon>
        <taxon>Meligethinae</taxon>
        <taxon>Brassicogethes</taxon>
    </lineage>
</organism>
<keyword evidence="5" id="KW-1185">Reference proteome</keyword>
<name>A0A9P0FIR0_BRAAE</name>